<feature type="coiled-coil region" evidence="1">
    <location>
        <begin position="2"/>
        <end position="63"/>
    </location>
</feature>
<keyword evidence="3" id="KW-1185">Reference proteome</keyword>
<reference evidence="2 3" key="1">
    <citation type="journal article" date="2016" name="Int. J. Syst. Evol. Microbiol.">
        <title>Desulfotomaculum ferrireducens sp. nov., a moderately thermophilic sulfate-reducing and dissimilatory Fe(III)-reducing bacterium isolated from compost.</title>
        <authorList>
            <person name="Yang G."/>
            <person name="Guo J."/>
            <person name="Zhuang L."/>
            <person name="Yuan Y."/>
            <person name="Zhou S."/>
        </authorList>
    </citation>
    <scope>NUCLEOTIDE SEQUENCE [LARGE SCALE GENOMIC DNA]</scope>
    <source>
        <strain evidence="2 3">GSS09</strain>
    </source>
</reference>
<accession>A0A1S6IVZ4</accession>
<organism evidence="2 3">
    <name type="scientific">Desulforamulus ferrireducens</name>
    <dbReference type="NCBI Taxonomy" id="1833852"/>
    <lineage>
        <taxon>Bacteria</taxon>
        <taxon>Bacillati</taxon>
        <taxon>Bacillota</taxon>
        <taxon>Clostridia</taxon>
        <taxon>Eubacteriales</taxon>
        <taxon>Peptococcaceae</taxon>
        <taxon>Desulforamulus</taxon>
    </lineage>
</organism>
<name>A0A1S6IVZ4_9FIRM</name>
<dbReference type="Proteomes" id="UP000189464">
    <property type="component" value="Chromosome"/>
</dbReference>
<evidence type="ECO:0000313" key="2">
    <source>
        <dbReference type="EMBL" id="AQS58957.1"/>
    </source>
</evidence>
<evidence type="ECO:0000256" key="1">
    <source>
        <dbReference type="SAM" id="Coils"/>
    </source>
</evidence>
<keyword evidence="1" id="KW-0175">Coiled coil</keyword>
<gene>
    <name evidence="2" type="ORF">B0537_07590</name>
</gene>
<dbReference type="EMBL" id="CP019698">
    <property type="protein sequence ID" value="AQS58957.1"/>
    <property type="molecule type" value="Genomic_DNA"/>
</dbReference>
<dbReference type="KEGG" id="dfg:B0537_07590"/>
<dbReference type="AlphaFoldDB" id="A0A1S6IVZ4"/>
<dbReference type="OrthoDB" id="1787365at2"/>
<proteinExistence type="predicted"/>
<sequence>MLREIEEIKLQSKQEIKELRQRIQALRSYPFMRWDTKAAIKKAEEKIEMIQQLLVKLEALAEQVYPVVKDLKTIIGVKKVNSGKNK</sequence>
<dbReference type="RefSeq" id="WP_077713982.1">
    <property type="nucleotide sequence ID" value="NZ_CP019698.1"/>
</dbReference>
<evidence type="ECO:0000313" key="3">
    <source>
        <dbReference type="Proteomes" id="UP000189464"/>
    </source>
</evidence>
<protein>
    <submittedName>
        <fullName evidence="2">Uncharacterized protein</fullName>
    </submittedName>
</protein>